<proteinExistence type="predicted"/>
<keyword evidence="3" id="KW-1185">Reference proteome</keyword>
<comment type="caution">
    <text evidence="2">The sequence shown here is derived from an EMBL/GenBank/DDBJ whole genome shotgun (WGS) entry which is preliminary data.</text>
</comment>
<protein>
    <submittedName>
        <fullName evidence="2">Aldo/keto reductase</fullName>
    </submittedName>
</protein>
<gene>
    <name evidence="2" type="ORF">WMQ36_19425</name>
</gene>
<feature type="domain" description="NADP-dependent oxidoreductase" evidence="1">
    <location>
        <begin position="10"/>
        <end position="38"/>
    </location>
</feature>
<dbReference type="SUPFAM" id="SSF51430">
    <property type="entry name" value="NAD(P)-linked oxidoreductase"/>
    <property type="match status" value="1"/>
</dbReference>
<dbReference type="InterPro" id="IPR023210">
    <property type="entry name" value="NADP_OxRdtase_dom"/>
</dbReference>
<dbReference type="EMBL" id="JBBMFM010000090">
    <property type="protein sequence ID" value="MEQ2427141.1"/>
    <property type="molecule type" value="Genomic_DNA"/>
</dbReference>
<dbReference type="InterPro" id="IPR036812">
    <property type="entry name" value="NAD(P)_OxRdtase_dom_sf"/>
</dbReference>
<dbReference type="RefSeq" id="WP_349118475.1">
    <property type="nucleotide sequence ID" value="NZ_JBBMFM010000090.1"/>
</dbReference>
<accession>A0ABV1DBJ5</accession>
<dbReference type="Pfam" id="PF00248">
    <property type="entry name" value="Aldo_ket_red"/>
    <property type="match status" value="1"/>
</dbReference>
<evidence type="ECO:0000313" key="3">
    <source>
        <dbReference type="Proteomes" id="UP001454086"/>
    </source>
</evidence>
<reference evidence="2 3" key="1">
    <citation type="submission" date="2024-03" db="EMBL/GenBank/DDBJ databases">
        <title>Human intestinal bacterial collection.</title>
        <authorList>
            <person name="Pauvert C."/>
            <person name="Hitch T.C.A."/>
            <person name="Clavel T."/>
        </authorList>
    </citation>
    <scope>NUCLEOTIDE SEQUENCE [LARGE SCALE GENOMIC DNA]</scope>
    <source>
        <strain evidence="2 3">CLA-SR-H021</strain>
    </source>
</reference>
<evidence type="ECO:0000259" key="1">
    <source>
        <dbReference type="Pfam" id="PF00248"/>
    </source>
</evidence>
<dbReference type="Gene3D" id="3.20.20.100">
    <property type="entry name" value="NADP-dependent oxidoreductase domain"/>
    <property type="match status" value="1"/>
</dbReference>
<organism evidence="2 3">
    <name type="scientific">Enterocloster hominis</name>
    <name type="common">ex Hitch et al. 2024</name>
    <dbReference type="NCBI Taxonomy" id="1917870"/>
    <lineage>
        <taxon>Bacteria</taxon>
        <taxon>Bacillati</taxon>
        <taxon>Bacillota</taxon>
        <taxon>Clostridia</taxon>
        <taxon>Lachnospirales</taxon>
        <taxon>Lachnospiraceae</taxon>
        <taxon>Enterocloster</taxon>
    </lineage>
</organism>
<evidence type="ECO:0000313" key="2">
    <source>
        <dbReference type="EMBL" id="MEQ2427141.1"/>
    </source>
</evidence>
<name>A0ABV1DBJ5_9FIRM</name>
<dbReference type="Proteomes" id="UP001454086">
    <property type="component" value="Unassembled WGS sequence"/>
</dbReference>
<sequence length="49" mass="5762">MTHVQSREPFKTPIWETMGTLLELKDEGKIRAIGVSNCSRRFPHWSKDF</sequence>